<dbReference type="Gene3D" id="3.40.50.2300">
    <property type="match status" value="2"/>
</dbReference>
<dbReference type="STRING" id="644282.Deba_2060"/>
<proteinExistence type="inferred from homology"/>
<dbReference type="Pfam" id="PF13458">
    <property type="entry name" value="Peripla_BP_6"/>
    <property type="match status" value="1"/>
</dbReference>
<evidence type="ECO:0000256" key="2">
    <source>
        <dbReference type="ARBA" id="ARBA00022729"/>
    </source>
</evidence>
<dbReference type="PANTHER" id="PTHR30483">
    <property type="entry name" value="LEUCINE-SPECIFIC-BINDING PROTEIN"/>
    <property type="match status" value="1"/>
</dbReference>
<sequence>MRKMIIALLALCAMTITAQAEPVAGYRIGAVLPLSGLFGKDGAQIKDAYTFWAEHVNAQGGVLAGGRRHPVELVIYDDASTPQRSQLLVRKLATADRVDLLLGGYGSSLVMAASAAGEALGYPMISGGASSNNLFERGYKYYFSTLGRATDEVSGVVRAMAGLSPKPRTCAIIGSDIPFTALACQGYRDQASTAGLEVVHYELFPLAMQDYNTVLAKAKASGADVLLVGSHLQVALRVMRAMKEINYSPKAVAFSYGPTVPAFVQELGPDAEGVFAASEWTPNLPYDGPVFGSAAQFATAYRQRFGREPDYVEAAAVAGAVAQQLAVQELGLTPPIDAAGRRAIMERLHAMDVMTFYGRIKFDADGANVAHPPVCVQVQDGKLACVYPQSARTAPPRYPMKPWSQR</sequence>
<keyword evidence="6" id="KW-1185">Reference proteome</keyword>
<evidence type="ECO:0000259" key="4">
    <source>
        <dbReference type="Pfam" id="PF13458"/>
    </source>
</evidence>
<keyword evidence="2 3" id="KW-0732">Signal</keyword>
<feature type="domain" description="Leucine-binding protein" evidence="4">
    <location>
        <begin position="26"/>
        <end position="381"/>
    </location>
</feature>
<dbReference type="SUPFAM" id="SSF53822">
    <property type="entry name" value="Periplasmic binding protein-like I"/>
    <property type="match status" value="1"/>
</dbReference>
<dbReference type="eggNOG" id="COG0683">
    <property type="taxonomic scope" value="Bacteria"/>
</dbReference>
<dbReference type="Proteomes" id="UP000009047">
    <property type="component" value="Chromosome"/>
</dbReference>
<organism evidence="5 6">
    <name type="scientific">Desulfarculus baarsii (strain ATCC 33931 / DSM 2075 / LMG 7858 / VKM B-1802 / 2st14)</name>
    <dbReference type="NCBI Taxonomy" id="644282"/>
    <lineage>
        <taxon>Bacteria</taxon>
        <taxon>Pseudomonadati</taxon>
        <taxon>Thermodesulfobacteriota</taxon>
        <taxon>Desulfarculia</taxon>
        <taxon>Desulfarculales</taxon>
        <taxon>Desulfarculaceae</taxon>
        <taxon>Desulfarculus</taxon>
    </lineage>
</organism>
<evidence type="ECO:0000256" key="1">
    <source>
        <dbReference type="ARBA" id="ARBA00010062"/>
    </source>
</evidence>
<dbReference type="HOGENOM" id="CLU_027128_4_1_7"/>
<gene>
    <name evidence="5" type="ordered locus">Deba_2060</name>
</gene>
<keyword evidence="5" id="KW-0675">Receptor</keyword>
<name>E1QIA8_DESB2</name>
<dbReference type="KEGG" id="dbr:Deba_2060"/>
<comment type="similarity">
    <text evidence="1">Belongs to the leucine-binding protein family.</text>
</comment>
<evidence type="ECO:0000313" key="5">
    <source>
        <dbReference type="EMBL" id="ADK85425.1"/>
    </source>
</evidence>
<dbReference type="InterPro" id="IPR051010">
    <property type="entry name" value="BCAA_transport"/>
</dbReference>
<dbReference type="PANTHER" id="PTHR30483:SF37">
    <property type="entry name" value="ABC TRANSPORTER SUBSTRATE-BINDING PROTEIN"/>
    <property type="match status" value="1"/>
</dbReference>
<dbReference type="OrthoDB" id="9786833at2"/>
<feature type="chain" id="PRO_5003150400" evidence="3">
    <location>
        <begin position="21"/>
        <end position="406"/>
    </location>
</feature>
<evidence type="ECO:0000256" key="3">
    <source>
        <dbReference type="SAM" id="SignalP"/>
    </source>
</evidence>
<reference evidence="5 6" key="1">
    <citation type="journal article" date="2010" name="Stand. Genomic Sci.">
        <title>Complete genome sequence of Desulfarculus baarsii type strain (2st14).</title>
        <authorList>
            <person name="Sun H."/>
            <person name="Spring S."/>
            <person name="Lapidus A."/>
            <person name="Davenport K."/>
            <person name="Del Rio T.G."/>
            <person name="Tice H."/>
            <person name="Nolan M."/>
            <person name="Copeland A."/>
            <person name="Cheng J.F."/>
            <person name="Lucas S."/>
            <person name="Tapia R."/>
            <person name="Goodwin L."/>
            <person name="Pitluck S."/>
            <person name="Ivanova N."/>
            <person name="Pagani I."/>
            <person name="Mavromatis K."/>
            <person name="Ovchinnikova G."/>
            <person name="Pati A."/>
            <person name="Chen A."/>
            <person name="Palaniappan K."/>
            <person name="Hauser L."/>
            <person name="Chang Y.J."/>
            <person name="Jeffries C.D."/>
            <person name="Detter J.C."/>
            <person name="Han C."/>
            <person name="Rohde M."/>
            <person name="Brambilla E."/>
            <person name="Goker M."/>
            <person name="Woyke T."/>
            <person name="Bristow J."/>
            <person name="Eisen J.A."/>
            <person name="Markowitz V."/>
            <person name="Hugenholtz P."/>
            <person name="Kyrpides N.C."/>
            <person name="Klenk H.P."/>
            <person name="Land M."/>
        </authorList>
    </citation>
    <scope>NUCLEOTIDE SEQUENCE [LARGE SCALE GENOMIC DNA]</scope>
    <source>
        <strain evidence="6">ATCC 33931 / DSM 2075 / LMG 7858 / VKM B-1802 / 2st14</strain>
    </source>
</reference>
<dbReference type="RefSeq" id="WP_013258866.1">
    <property type="nucleotide sequence ID" value="NC_014365.1"/>
</dbReference>
<evidence type="ECO:0000313" key="6">
    <source>
        <dbReference type="Proteomes" id="UP000009047"/>
    </source>
</evidence>
<dbReference type="EMBL" id="CP002085">
    <property type="protein sequence ID" value="ADK85425.1"/>
    <property type="molecule type" value="Genomic_DNA"/>
</dbReference>
<dbReference type="InterPro" id="IPR028082">
    <property type="entry name" value="Peripla_BP_I"/>
</dbReference>
<dbReference type="InterPro" id="IPR028081">
    <property type="entry name" value="Leu-bd"/>
</dbReference>
<dbReference type="CDD" id="cd06338">
    <property type="entry name" value="PBP1_ABC_ligand_binding-like"/>
    <property type="match status" value="1"/>
</dbReference>
<feature type="signal peptide" evidence="3">
    <location>
        <begin position="1"/>
        <end position="20"/>
    </location>
</feature>
<dbReference type="AlphaFoldDB" id="E1QIA8"/>
<accession>E1QIA8</accession>
<protein>
    <submittedName>
        <fullName evidence="5">Extracellular ligand-binding receptor</fullName>
    </submittedName>
</protein>